<protein>
    <submittedName>
        <fullName evidence="2">Uncharacterized protein</fullName>
    </submittedName>
</protein>
<gene>
    <name evidence="2" type="ORF">DAKH74_034210</name>
</gene>
<name>A0AAV5RZH0_MAUHU</name>
<dbReference type="EMBL" id="BTGD01000010">
    <property type="protein sequence ID" value="GMM56805.1"/>
    <property type="molecule type" value="Genomic_DNA"/>
</dbReference>
<organism evidence="2 3">
    <name type="scientific">Maudiozyma humilis</name>
    <name type="common">Sour dough yeast</name>
    <name type="synonym">Kazachstania humilis</name>
    <dbReference type="NCBI Taxonomy" id="51915"/>
    <lineage>
        <taxon>Eukaryota</taxon>
        <taxon>Fungi</taxon>
        <taxon>Dikarya</taxon>
        <taxon>Ascomycota</taxon>
        <taxon>Saccharomycotina</taxon>
        <taxon>Saccharomycetes</taxon>
        <taxon>Saccharomycetales</taxon>
        <taxon>Saccharomycetaceae</taxon>
        <taxon>Maudiozyma</taxon>
    </lineage>
</organism>
<dbReference type="Proteomes" id="UP001377567">
    <property type="component" value="Unassembled WGS sequence"/>
</dbReference>
<feature type="transmembrane region" description="Helical" evidence="1">
    <location>
        <begin position="50"/>
        <end position="72"/>
    </location>
</feature>
<sequence length="117" mass="13390">MSQIQLFKQLDLTPRHKNKYKYKNHTTLAQHCRRILHIRTTDPPTQHSPPLLYCLLLLVALALLVALVRALAELCVQARPLARYLALWSVASGGSAGRCWGAATRLGVGLWSWYRWW</sequence>
<proteinExistence type="predicted"/>
<keyword evidence="1" id="KW-0472">Membrane</keyword>
<keyword evidence="1" id="KW-1133">Transmembrane helix</keyword>
<evidence type="ECO:0000313" key="2">
    <source>
        <dbReference type="EMBL" id="GMM56805.1"/>
    </source>
</evidence>
<keyword evidence="3" id="KW-1185">Reference proteome</keyword>
<comment type="caution">
    <text evidence="2">The sequence shown here is derived from an EMBL/GenBank/DDBJ whole genome shotgun (WGS) entry which is preliminary data.</text>
</comment>
<accession>A0AAV5RZH0</accession>
<dbReference type="AlphaFoldDB" id="A0AAV5RZH0"/>
<evidence type="ECO:0000313" key="3">
    <source>
        <dbReference type="Proteomes" id="UP001377567"/>
    </source>
</evidence>
<reference evidence="2 3" key="1">
    <citation type="journal article" date="2023" name="Elife">
        <title>Identification of key yeast species and microbe-microbe interactions impacting larval growth of Drosophila in the wild.</title>
        <authorList>
            <person name="Mure A."/>
            <person name="Sugiura Y."/>
            <person name="Maeda R."/>
            <person name="Honda K."/>
            <person name="Sakurai N."/>
            <person name="Takahashi Y."/>
            <person name="Watada M."/>
            <person name="Katoh T."/>
            <person name="Gotoh A."/>
            <person name="Gotoh Y."/>
            <person name="Taniguchi I."/>
            <person name="Nakamura K."/>
            <person name="Hayashi T."/>
            <person name="Katayama T."/>
            <person name="Uemura T."/>
            <person name="Hattori Y."/>
        </authorList>
    </citation>
    <scope>NUCLEOTIDE SEQUENCE [LARGE SCALE GENOMIC DNA]</scope>
    <source>
        <strain evidence="2 3">KH-74</strain>
    </source>
</reference>
<evidence type="ECO:0000256" key="1">
    <source>
        <dbReference type="SAM" id="Phobius"/>
    </source>
</evidence>
<keyword evidence="1" id="KW-0812">Transmembrane</keyword>